<comment type="caution">
    <text evidence="2">The sequence shown here is derived from an EMBL/GenBank/DDBJ whole genome shotgun (WGS) entry which is preliminary data.</text>
</comment>
<dbReference type="AlphaFoldDB" id="A0A8B6E2L3"/>
<sequence>MVIPYVIVVLCLVSPSTQFNGLGNTRVFDDAESASIIQTGESFPAQISVVESPDIGDGEGGGFGGILMMGLPLLLLLALLGGGTALTTTPAPGSVAVSGCPVCTTTPVQTTCPTTTTVQCSPTAACPAGFVAVVNGDANKCYLASSTSVGNFGAASTACATVGGQLFEPRSTAELNAVRTSLIAATSTASYYIGYTSINNQAVAPVGINTGGGLPANIGAPDQANCVCP</sequence>
<evidence type="ECO:0000313" key="2">
    <source>
        <dbReference type="EMBL" id="VDI27249.1"/>
    </source>
</evidence>
<dbReference type="Gene3D" id="3.10.100.10">
    <property type="entry name" value="Mannose-Binding Protein A, subunit A"/>
    <property type="match status" value="1"/>
</dbReference>
<keyword evidence="1" id="KW-0732">Signal</keyword>
<dbReference type="OrthoDB" id="10446964at2759"/>
<evidence type="ECO:0000256" key="1">
    <source>
        <dbReference type="SAM" id="SignalP"/>
    </source>
</evidence>
<organism evidence="2 3">
    <name type="scientific">Mytilus galloprovincialis</name>
    <name type="common">Mediterranean mussel</name>
    <dbReference type="NCBI Taxonomy" id="29158"/>
    <lineage>
        <taxon>Eukaryota</taxon>
        <taxon>Metazoa</taxon>
        <taxon>Spiralia</taxon>
        <taxon>Lophotrochozoa</taxon>
        <taxon>Mollusca</taxon>
        <taxon>Bivalvia</taxon>
        <taxon>Autobranchia</taxon>
        <taxon>Pteriomorphia</taxon>
        <taxon>Mytilida</taxon>
        <taxon>Mytiloidea</taxon>
        <taxon>Mytilidae</taxon>
        <taxon>Mytilinae</taxon>
        <taxon>Mytilus</taxon>
    </lineage>
</organism>
<dbReference type="InterPro" id="IPR016186">
    <property type="entry name" value="C-type_lectin-like/link_sf"/>
</dbReference>
<dbReference type="InterPro" id="IPR016187">
    <property type="entry name" value="CTDL_fold"/>
</dbReference>
<evidence type="ECO:0008006" key="4">
    <source>
        <dbReference type="Google" id="ProtNLM"/>
    </source>
</evidence>
<dbReference type="SUPFAM" id="SSF56436">
    <property type="entry name" value="C-type lectin-like"/>
    <property type="match status" value="1"/>
</dbReference>
<dbReference type="EMBL" id="UYJE01004341">
    <property type="protein sequence ID" value="VDI27249.1"/>
    <property type="molecule type" value="Genomic_DNA"/>
</dbReference>
<name>A0A8B6E2L3_MYTGA</name>
<reference evidence="2" key="1">
    <citation type="submission" date="2018-11" db="EMBL/GenBank/DDBJ databases">
        <authorList>
            <person name="Alioto T."/>
            <person name="Alioto T."/>
        </authorList>
    </citation>
    <scope>NUCLEOTIDE SEQUENCE</scope>
</reference>
<evidence type="ECO:0000313" key="3">
    <source>
        <dbReference type="Proteomes" id="UP000596742"/>
    </source>
</evidence>
<proteinExistence type="predicted"/>
<dbReference type="Proteomes" id="UP000596742">
    <property type="component" value="Unassembled WGS sequence"/>
</dbReference>
<feature type="signal peptide" evidence="1">
    <location>
        <begin position="1"/>
        <end position="18"/>
    </location>
</feature>
<accession>A0A8B6E2L3</accession>
<feature type="chain" id="PRO_5032341870" description="C-type lectin domain-containing protein" evidence="1">
    <location>
        <begin position="19"/>
        <end position="229"/>
    </location>
</feature>
<protein>
    <recommendedName>
        <fullName evidence="4">C-type lectin domain-containing protein</fullName>
    </recommendedName>
</protein>
<keyword evidence="3" id="KW-1185">Reference proteome</keyword>
<gene>
    <name evidence="2" type="ORF">MGAL_10B076522</name>
</gene>